<dbReference type="AlphaFoldDB" id="A0AAV7VA48"/>
<dbReference type="EMBL" id="JANPWB010000003">
    <property type="protein sequence ID" value="KAJ1196997.1"/>
    <property type="molecule type" value="Genomic_DNA"/>
</dbReference>
<dbReference type="Proteomes" id="UP001066276">
    <property type="component" value="Chromosome 2_1"/>
</dbReference>
<gene>
    <name evidence="1" type="ORF">NDU88_000860</name>
</gene>
<sequence>MPSRRRREECLGTALTLKQWEMSMKQASRVSRNELLRFTQFSYFHHTYLTPHRLHRMFPAVPSMWPHCRHPGATFLHMQWESPALTREWERVMEHISDVVDVQLQTGLFFCPPGVTKRSKWTKVYLEFADLAMVLCRRLIAMSWTAPLDRLLATGGI</sequence>
<evidence type="ECO:0000313" key="2">
    <source>
        <dbReference type="Proteomes" id="UP001066276"/>
    </source>
</evidence>
<protein>
    <submittedName>
        <fullName evidence="1">Uncharacterized protein</fullName>
    </submittedName>
</protein>
<evidence type="ECO:0000313" key="1">
    <source>
        <dbReference type="EMBL" id="KAJ1196997.1"/>
    </source>
</evidence>
<organism evidence="1 2">
    <name type="scientific">Pleurodeles waltl</name>
    <name type="common">Iberian ribbed newt</name>
    <dbReference type="NCBI Taxonomy" id="8319"/>
    <lineage>
        <taxon>Eukaryota</taxon>
        <taxon>Metazoa</taxon>
        <taxon>Chordata</taxon>
        <taxon>Craniata</taxon>
        <taxon>Vertebrata</taxon>
        <taxon>Euteleostomi</taxon>
        <taxon>Amphibia</taxon>
        <taxon>Batrachia</taxon>
        <taxon>Caudata</taxon>
        <taxon>Salamandroidea</taxon>
        <taxon>Salamandridae</taxon>
        <taxon>Pleurodelinae</taxon>
        <taxon>Pleurodeles</taxon>
    </lineage>
</organism>
<keyword evidence="2" id="KW-1185">Reference proteome</keyword>
<comment type="caution">
    <text evidence="1">The sequence shown here is derived from an EMBL/GenBank/DDBJ whole genome shotgun (WGS) entry which is preliminary data.</text>
</comment>
<accession>A0AAV7VA48</accession>
<name>A0AAV7VA48_PLEWA</name>
<proteinExistence type="predicted"/>
<reference evidence="1" key="1">
    <citation type="journal article" date="2022" name="bioRxiv">
        <title>Sequencing and chromosome-scale assembly of the giantPleurodeles waltlgenome.</title>
        <authorList>
            <person name="Brown T."/>
            <person name="Elewa A."/>
            <person name="Iarovenko S."/>
            <person name="Subramanian E."/>
            <person name="Araus A.J."/>
            <person name="Petzold A."/>
            <person name="Susuki M."/>
            <person name="Suzuki K.-i.T."/>
            <person name="Hayashi T."/>
            <person name="Toyoda A."/>
            <person name="Oliveira C."/>
            <person name="Osipova E."/>
            <person name="Leigh N.D."/>
            <person name="Simon A."/>
            <person name="Yun M.H."/>
        </authorList>
    </citation>
    <scope>NUCLEOTIDE SEQUENCE</scope>
    <source>
        <strain evidence="1">20211129_DDA</strain>
        <tissue evidence="1">Liver</tissue>
    </source>
</reference>